<evidence type="ECO:0000313" key="2">
    <source>
        <dbReference type="EMBL" id="QDU93749.1"/>
    </source>
</evidence>
<dbReference type="KEGG" id="lcre:Pla8534_15320"/>
<dbReference type="InterPro" id="IPR023214">
    <property type="entry name" value="HAD_sf"/>
</dbReference>
<dbReference type="RefSeq" id="WP_145050970.1">
    <property type="nucleotide sequence ID" value="NZ_CP036433.1"/>
</dbReference>
<dbReference type="InterPro" id="IPR036412">
    <property type="entry name" value="HAD-like_sf"/>
</dbReference>
<dbReference type="OrthoDB" id="282100at2"/>
<dbReference type="EMBL" id="CP036433">
    <property type="protein sequence ID" value="QDU93749.1"/>
    <property type="molecule type" value="Genomic_DNA"/>
</dbReference>
<proteinExistence type="predicted"/>
<dbReference type="Pfam" id="PF03031">
    <property type="entry name" value="NIF"/>
    <property type="match status" value="1"/>
</dbReference>
<reference evidence="2 3" key="1">
    <citation type="submission" date="2019-02" db="EMBL/GenBank/DDBJ databases">
        <title>Deep-cultivation of Planctomycetes and their phenomic and genomic characterization uncovers novel biology.</title>
        <authorList>
            <person name="Wiegand S."/>
            <person name="Jogler M."/>
            <person name="Boedeker C."/>
            <person name="Pinto D."/>
            <person name="Vollmers J."/>
            <person name="Rivas-Marin E."/>
            <person name="Kohn T."/>
            <person name="Peeters S.H."/>
            <person name="Heuer A."/>
            <person name="Rast P."/>
            <person name="Oberbeckmann S."/>
            <person name="Bunk B."/>
            <person name="Jeske O."/>
            <person name="Meyerdierks A."/>
            <person name="Storesund J.E."/>
            <person name="Kallscheuer N."/>
            <person name="Luecker S."/>
            <person name="Lage O.M."/>
            <person name="Pohl T."/>
            <person name="Merkel B.J."/>
            <person name="Hornburger P."/>
            <person name="Mueller R.-W."/>
            <person name="Bruemmer F."/>
            <person name="Labrenz M."/>
            <person name="Spormann A.M."/>
            <person name="Op den Camp H."/>
            <person name="Overmann J."/>
            <person name="Amann R."/>
            <person name="Jetten M.S.M."/>
            <person name="Mascher T."/>
            <person name="Medema M.H."/>
            <person name="Devos D.P."/>
            <person name="Kaster A.-K."/>
            <person name="Ovreas L."/>
            <person name="Rohde M."/>
            <person name="Galperin M.Y."/>
            <person name="Jogler C."/>
        </authorList>
    </citation>
    <scope>NUCLEOTIDE SEQUENCE [LARGE SCALE GENOMIC DNA]</scope>
    <source>
        <strain evidence="2 3">Pla85_3_4</strain>
    </source>
</reference>
<organism evidence="2 3">
    <name type="scientific">Lignipirellula cremea</name>
    <dbReference type="NCBI Taxonomy" id="2528010"/>
    <lineage>
        <taxon>Bacteria</taxon>
        <taxon>Pseudomonadati</taxon>
        <taxon>Planctomycetota</taxon>
        <taxon>Planctomycetia</taxon>
        <taxon>Pirellulales</taxon>
        <taxon>Pirellulaceae</taxon>
        <taxon>Lignipirellula</taxon>
    </lineage>
</organism>
<evidence type="ECO:0000313" key="3">
    <source>
        <dbReference type="Proteomes" id="UP000317648"/>
    </source>
</evidence>
<dbReference type="Proteomes" id="UP000317648">
    <property type="component" value="Chromosome"/>
</dbReference>
<sequence>MARESIIALDLEGTLVSNAVSQFPRAGLRDFLDFCYASFDVVCLYTAVSDELCGPILATMVAEENAPRQMLSIPLIQWDRSVKDLANIPSAEIHQCLIVDDNPDYIVPGQRSQWIPIDKFTPPYADSDVELARIQCVIAARLGLHPNGK</sequence>
<name>A0A518DPJ3_9BACT</name>
<dbReference type="Gene3D" id="3.40.50.1000">
    <property type="entry name" value="HAD superfamily/HAD-like"/>
    <property type="match status" value="1"/>
</dbReference>
<gene>
    <name evidence="2" type="ORF">Pla8534_15320</name>
</gene>
<feature type="domain" description="FCP1 homology" evidence="1">
    <location>
        <begin position="7"/>
        <end position="135"/>
    </location>
</feature>
<dbReference type="AlphaFoldDB" id="A0A518DPJ3"/>
<accession>A0A518DPJ3</accession>
<dbReference type="SUPFAM" id="SSF56784">
    <property type="entry name" value="HAD-like"/>
    <property type="match status" value="1"/>
</dbReference>
<evidence type="ECO:0000259" key="1">
    <source>
        <dbReference type="Pfam" id="PF03031"/>
    </source>
</evidence>
<protein>
    <submittedName>
        <fullName evidence="2">NLI interacting factor-like phosphatase</fullName>
    </submittedName>
</protein>
<keyword evidence="3" id="KW-1185">Reference proteome</keyword>
<dbReference type="InterPro" id="IPR004274">
    <property type="entry name" value="FCP1_dom"/>
</dbReference>